<dbReference type="GO" id="GO:0003964">
    <property type="term" value="F:RNA-directed DNA polymerase activity"/>
    <property type="evidence" value="ECO:0007669"/>
    <property type="project" value="UniProtKB-KW"/>
</dbReference>
<keyword evidence="3" id="KW-0934">Plastid</keyword>
<keyword evidence="3" id="KW-0548">Nucleotidyltransferase</keyword>
<name>A0A8K1YV60_9FLOR</name>
<dbReference type="Pfam" id="PF13655">
    <property type="entry name" value="RVT_N"/>
    <property type="match status" value="1"/>
</dbReference>
<geneLocation type="chloroplast" evidence="3"/>
<organism evidence="3">
    <name type="scientific">Batrachospermum sp</name>
    <dbReference type="NCBI Taxonomy" id="31373"/>
    <lineage>
        <taxon>Eukaryota</taxon>
        <taxon>Rhodophyta</taxon>
        <taxon>Florideophyceae</taxon>
        <taxon>Nemaliophycidae</taxon>
        <taxon>Batrachospermales</taxon>
        <taxon>Batrachospermaceae</taxon>
        <taxon>Batrachospermum</taxon>
    </lineage>
</organism>
<proteinExistence type="predicted"/>
<accession>A0A8K1YV60</accession>
<feature type="domain" description="Reverse transcriptase N-terminal" evidence="2">
    <location>
        <begin position="14"/>
        <end position="72"/>
    </location>
</feature>
<evidence type="ECO:0000313" key="3">
    <source>
        <dbReference type="EMBL" id="UEQ12255.1"/>
    </source>
</evidence>
<sequence length="469" mass="56651">MSKEIQLDFNTIFWVAINWKKNYGYVTRLKSRIYKAVINKAYDKEKKLQTKLFVSLAANLLALNQILQKQVGFFKYINDIEKLYIAQNINYIKTYSFKFVNKFASLSYGKEIFLKELNSLTIGIDKILIFFVLEPQWISYYRFNKIHFLTLIYYENILKFFEINLTSLSNQKLFFININYKNFIDKISYDYLLARINLTQIICLKLKTILLKNLFHEFILNLRTENVFKQFQLELCISRIIIYYLCVETYLVNKSYMHIVYKLSNYQQRIKIYDYGLELLVLNYDLATLKIWLNLFFQLIYSNINKSCKIFICTTSKSFNNLNFCGYSLIFNKYHNIYSVPNKLSQFILLSQIWYIFNNAKGKPAIYLVINLNSILEQWANYFKCTNGIKIFILIDYLIYLKLWIWAQKNHTNLAHKKIKEKYFTCLVNYTFTTKYHGWIFKSMDIKNKYRKQIFLIKLIWFALNYHIF</sequence>
<keyword evidence="3" id="KW-0695">RNA-directed DNA polymerase</keyword>
<protein>
    <submittedName>
        <fullName evidence="3">Group II intron reverse transcriptase/maturase</fullName>
    </submittedName>
</protein>
<reference evidence="3" key="1">
    <citation type="submission" date="2020-01" db="EMBL/GenBank/DDBJ databases">
        <title>The chloroplast and mitochondrion of a new freshwater red algal species from China.</title>
        <authorList>
            <person name="Fang K."/>
            <person name="Xie S."/>
        </authorList>
    </citation>
    <scope>NUCLEOTIDE SEQUENCE</scope>
    <source>
        <strain evidence="3">SAS-FKP1901</strain>
    </source>
</reference>
<feature type="domain" description="Group II intron maturase-specific" evidence="1">
    <location>
        <begin position="356"/>
        <end position="424"/>
    </location>
</feature>
<keyword evidence="3" id="KW-0150">Chloroplast</keyword>
<evidence type="ECO:0000259" key="1">
    <source>
        <dbReference type="Pfam" id="PF08388"/>
    </source>
</evidence>
<dbReference type="AlphaFoldDB" id="A0A8K1YV60"/>
<evidence type="ECO:0000259" key="2">
    <source>
        <dbReference type="Pfam" id="PF13655"/>
    </source>
</evidence>
<dbReference type="InterPro" id="IPR025960">
    <property type="entry name" value="RVT_N"/>
</dbReference>
<dbReference type="EMBL" id="MN905507">
    <property type="protein sequence ID" value="UEQ12255.1"/>
    <property type="molecule type" value="Genomic_DNA"/>
</dbReference>
<keyword evidence="3" id="KW-0808">Transferase</keyword>
<dbReference type="InterPro" id="IPR013597">
    <property type="entry name" value="Mat_intron_G2"/>
</dbReference>
<gene>
    <name evidence="3" type="primary">orf13</name>
</gene>
<dbReference type="Pfam" id="PF08388">
    <property type="entry name" value="GIIM"/>
    <property type="match status" value="1"/>
</dbReference>